<dbReference type="Gene3D" id="3.90.550.10">
    <property type="entry name" value="Spore Coat Polysaccharide Biosynthesis Protein SpsA, Chain A"/>
    <property type="match status" value="1"/>
</dbReference>
<proteinExistence type="predicted"/>
<dbReference type="AlphaFoldDB" id="A0A2M7Q7K7"/>
<feature type="domain" description="Glycosyltransferase 2-like" evidence="1">
    <location>
        <begin position="5"/>
        <end position="52"/>
    </location>
</feature>
<dbReference type="EMBL" id="PFKZ01000071">
    <property type="protein sequence ID" value="PIY59427.1"/>
    <property type="molecule type" value="Genomic_DNA"/>
</dbReference>
<dbReference type="Proteomes" id="UP000230363">
    <property type="component" value="Unassembled WGS sequence"/>
</dbReference>
<sequence>MFETSIIIRTKNEEKWIGENLKRLANQTYKNFEIIIVDSGSTDETLNIINNF</sequence>
<protein>
    <recommendedName>
        <fullName evidence="1">Glycosyltransferase 2-like domain-containing protein</fullName>
    </recommendedName>
</protein>
<evidence type="ECO:0000313" key="2">
    <source>
        <dbReference type="EMBL" id="PIY59427.1"/>
    </source>
</evidence>
<dbReference type="InterPro" id="IPR050834">
    <property type="entry name" value="Glycosyltransf_2"/>
</dbReference>
<comment type="caution">
    <text evidence="2">The sequence shown here is derived from an EMBL/GenBank/DDBJ whole genome shotgun (WGS) entry which is preliminary data.</text>
</comment>
<name>A0A2M7Q7K7_9BACT</name>
<dbReference type="PANTHER" id="PTHR43685">
    <property type="entry name" value="GLYCOSYLTRANSFERASE"/>
    <property type="match status" value="1"/>
</dbReference>
<organism evidence="2 3">
    <name type="scientific">Candidatus Wolfebacteria bacterium CG_4_10_14_0_8_um_filter_37_11</name>
    <dbReference type="NCBI Taxonomy" id="1975062"/>
    <lineage>
        <taxon>Bacteria</taxon>
        <taxon>Candidatus Wolfeibacteriota</taxon>
    </lineage>
</organism>
<dbReference type="CDD" id="cd00761">
    <property type="entry name" value="Glyco_tranf_GTA_type"/>
    <property type="match status" value="1"/>
</dbReference>
<gene>
    <name evidence="2" type="ORF">COY96_01895</name>
</gene>
<dbReference type="InterPro" id="IPR029044">
    <property type="entry name" value="Nucleotide-diphossugar_trans"/>
</dbReference>
<dbReference type="SUPFAM" id="SSF53448">
    <property type="entry name" value="Nucleotide-diphospho-sugar transferases"/>
    <property type="match status" value="1"/>
</dbReference>
<dbReference type="Pfam" id="PF00535">
    <property type="entry name" value="Glycos_transf_2"/>
    <property type="match status" value="1"/>
</dbReference>
<evidence type="ECO:0000313" key="3">
    <source>
        <dbReference type="Proteomes" id="UP000230363"/>
    </source>
</evidence>
<dbReference type="PANTHER" id="PTHR43685:SF2">
    <property type="entry name" value="GLYCOSYLTRANSFERASE 2-LIKE DOMAIN-CONTAINING PROTEIN"/>
    <property type="match status" value="1"/>
</dbReference>
<accession>A0A2M7Q7K7</accession>
<evidence type="ECO:0000259" key="1">
    <source>
        <dbReference type="Pfam" id="PF00535"/>
    </source>
</evidence>
<reference evidence="3" key="1">
    <citation type="submission" date="2017-09" db="EMBL/GenBank/DDBJ databases">
        <title>Depth-based differentiation of microbial function through sediment-hosted aquifers and enrichment of novel symbionts in the deep terrestrial subsurface.</title>
        <authorList>
            <person name="Probst A.J."/>
            <person name="Ladd B."/>
            <person name="Jarett J.K."/>
            <person name="Geller-Mcgrath D.E."/>
            <person name="Sieber C.M.K."/>
            <person name="Emerson J.B."/>
            <person name="Anantharaman K."/>
            <person name="Thomas B.C."/>
            <person name="Malmstrom R."/>
            <person name="Stieglmeier M."/>
            <person name="Klingl A."/>
            <person name="Woyke T."/>
            <person name="Ryan C.M."/>
            <person name="Banfield J.F."/>
        </authorList>
    </citation>
    <scope>NUCLEOTIDE SEQUENCE [LARGE SCALE GENOMIC DNA]</scope>
</reference>
<dbReference type="InterPro" id="IPR001173">
    <property type="entry name" value="Glyco_trans_2-like"/>
</dbReference>